<keyword evidence="3" id="KW-1185">Reference proteome</keyword>
<dbReference type="Proteomes" id="UP000886523">
    <property type="component" value="Unassembled WGS sequence"/>
</dbReference>
<protein>
    <submittedName>
        <fullName evidence="2">Uncharacterized protein</fullName>
    </submittedName>
</protein>
<dbReference type="AlphaFoldDB" id="A0A9P6DYK7"/>
<sequence>MDSLEHRLREIVVLGIWLAIGPETVGRAKSTTIPEVYRTRSTGRIPGLPGNIHSCFPKDMTVLVTLEHGFYAERPVCVSCLFGLQRLVRVTVFGQQLPLVTKRVRTNLRDRRASNAQVNSSNGGKNTERSP</sequence>
<feature type="region of interest" description="Disordered" evidence="1">
    <location>
        <begin position="111"/>
        <end position="131"/>
    </location>
</feature>
<evidence type="ECO:0000256" key="1">
    <source>
        <dbReference type="SAM" id="MobiDB-lite"/>
    </source>
</evidence>
<proteinExistence type="predicted"/>
<organism evidence="2 3">
    <name type="scientific">Hydnum rufescens UP504</name>
    <dbReference type="NCBI Taxonomy" id="1448309"/>
    <lineage>
        <taxon>Eukaryota</taxon>
        <taxon>Fungi</taxon>
        <taxon>Dikarya</taxon>
        <taxon>Basidiomycota</taxon>
        <taxon>Agaricomycotina</taxon>
        <taxon>Agaricomycetes</taxon>
        <taxon>Cantharellales</taxon>
        <taxon>Hydnaceae</taxon>
        <taxon>Hydnum</taxon>
    </lineage>
</organism>
<dbReference type="EMBL" id="MU128944">
    <property type="protein sequence ID" value="KAF9516069.1"/>
    <property type="molecule type" value="Genomic_DNA"/>
</dbReference>
<evidence type="ECO:0000313" key="2">
    <source>
        <dbReference type="EMBL" id="KAF9516069.1"/>
    </source>
</evidence>
<reference evidence="2" key="1">
    <citation type="journal article" date="2020" name="Nat. Commun.">
        <title>Large-scale genome sequencing of mycorrhizal fungi provides insights into the early evolution of symbiotic traits.</title>
        <authorList>
            <person name="Miyauchi S."/>
            <person name="Kiss E."/>
            <person name="Kuo A."/>
            <person name="Drula E."/>
            <person name="Kohler A."/>
            <person name="Sanchez-Garcia M."/>
            <person name="Morin E."/>
            <person name="Andreopoulos B."/>
            <person name="Barry K.W."/>
            <person name="Bonito G."/>
            <person name="Buee M."/>
            <person name="Carver A."/>
            <person name="Chen C."/>
            <person name="Cichocki N."/>
            <person name="Clum A."/>
            <person name="Culley D."/>
            <person name="Crous P.W."/>
            <person name="Fauchery L."/>
            <person name="Girlanda M."/>
            <person name="Hayes R.D."/>
            <person name="Keri Z."/>
            <person name="LaButti K."/>
            <person name="Lipzen A."/>
            <person name="Lombard V."/>
            <person name="Magnuson J."/>
            <person name="Maillard F."/>
            <person name="Murat C."/>
            <person name="Nolan M."/>
            <person name="Ohm R.A."/>
            <person name="Pangilinan J."/>
            <person name="Pereira M.F."/>
            <person name="Perotto S."/>
            <person name="Peter M."/>
            <person name="Pfister S."/>
            <person name="Riley R."/>
            <person name="Sitrit Y."/>
            <person name="Stielow J.B."/>
            <person name="Szollosi G."/>
            <person name="Zifcakova L."/>
            <person name="Stursova M."/>
            <person name="Spatafora J.W."/>
            <person name="Tedersoo L."/>
            <person name="Vaario L.M."/>
            <person name="Yamada A."/>
            <person name="Yan M."/>
            <person name="Wang P."/>
            <person name="Xu J."/>
            <person name="Bruns T."/>
            <person name="Baldrian P."/>
            <person name="Vilgalys R."/>
            <person name="Dunand C."/>
            <person name="Henrissat B."/>
            <person name="Grigoriev I.V."/>
            <person name="Hibbett D."/>
            <person name="Nagy L.G."/>
            <person name="Martin F.M."/>
        </authorList>
    </citation>
    <scope>NUCLEOTIDE SEQUENCE</scope>
    <source>
        <strain evidence="2">UP504</strain>
    </source>
</reference>
<evidence type="ECO:0000313" key="3">
    <source>
        <dbReference type="Proteomes" id="UP000886523"/>
    </source>
</evidence>
<gene>
    <name evidence="2" type="ORF">BS47DRAFT_717864</name>
</gene>
<accession>A0A9P6DYK7</accession>
<feature type="compositionally biased region" description="Polar residues" evidence="1">
    <location>
        <begin position="114"/>
        <end position="125"/>
    </location>
</feature>
<name>A0A9P6DYK7_9AGAM</name>
<comment type="caution">
    <text evidence="2">The sequence shown here is derived from an EMBL/GenBank/DDBJ whole genome shotgun (WGS) entry which is preliminary data.</text>
</comment>